<gene>
    <name evidence="3" type="ORF">CUS_5900</name>
</gene>
<feature type="transmembrane region" description="Helical" evidence="1">
    <location>
        <begin position="43"/>
        <end position="61"/>
    </location>
</feature>
<evidence type="ECO:0000259" key="2">
    <source>
        <dbReference type="Pfam" id="PF02517"/>
    </source>
</evidence>
<dbReference type="RefSeq" id="WP_002849679.1">
    <property type="nucleotide sequence ID" value="NZ_ADKM02000080.1"/>
</dbReference>
<protein>
    <submittedName>
        <fullName evidence="3">CAAX amino terminal protease family protein</fullName>
    </submittedName>
</protein>
<evidence type="ECO:0000313" key="4">
    <source>
        <dbReference type="Proteomes" id="UP000004259"/>
    </source>
</evidence>
<evidence type="ECO:0000256" key="1">
    <source>
        <dbReference type="SAM" id="Phobius"/>
    </source>
</evidence>
<keyword evidence="3" id="KW-0378">Hydrolase</keyword>
<keyword evidence="1" id="KW-0472">Membrane</keyword>
<dbReference type="EMBL" id="ADKM02000080">
    <property type="protein sequence ID" value="EGC03015.1"/>
    <property type="molecule type" value="Genomic_DNA"/>
</dbReference>
<evidence type="ECO:0000313" key="3">
    <source>
        <dbReference type="EMBL" id="EGC03015.1"/>
    </source>
</evidence>
<feature type="transmembrane region" description="Helical" evidence="1">
    <location>
        <begin position="124"/>
        <end position="145"/>
    </location>
</feature>
<feature type="domain" description="CAAX prenyl protease 2/Lysostaphin resistance protein A-like" evidence="2">
    <location>
        <begin position="140"/>
        <end position="202"/>
    </location>
</feature>
<dbReference type="OrthoDB" id="9777755at2"/>
<name>E9SCI7_RUMAL</name>
<dbReference type="STRING" id="246199.CUS_5900"/>
<feature type="transmembrane region" description="Helical" evidence="1">
    <location>
        <begin position="194"/>
        <end position="217"/>
    </location>
</feature>
<dbReference type="Pfam" id="PF02517">
    <property type="entry name" value="Rce1-like"/>
    <property type="match status" value="1"/>
</dbReference>
<keyword evidence="1" id="KW-1133">Transmembrane helix</keyword>
<dbReference type="eggNOG" id="COG1266">
    <property type="taxonomic scope" value="Bacteria"/>
</dbReference>
<dbReference type="GO" id="GO:0080120">
    <property type="term" value="P:CAAX-box protein maturation"/>
    <property type="evidence" value="ECO:0007669"/>
    <property type="project" value="UniProtKB-ARBA"/>
</dbReference>
<sequence length="227" mass="25246">MTPEEKKLTLRRIVIFTVLCFIPNYILEIAFSDHNGGLTSAAAGQTIMLYPAVANILTRIITKEGKGEYYLKAHLKAHKGTYIAAAVLPLVMGLVNMLVIHFLFDAGTDMAELFDKNTNGKGLSFALALLCLTYLQDIPLLILGFGEEFGWRAYLTPKLEKFMPRLPACCITGIIWGLWHAPLIWYGYDFGRSYAGFPYVGVIAMCVVCMPLSSAMLHKEVSLNQDK</sequence>
<keyword evidence="1" id="KW-0812">Transmembrane</keyword>
<reference evidence="3 4" key="1">
    <citation type="submission" date="2011-02" db="EMBL/GenBank/DDBJ databases">
        <authorList>
            <person name="Nelson K.E."/>
            <person name="Sutton G."/>
            <person name="Torralba M."/>
            <person name="Durkin S."/>
            <person name="Harkins D."/>
            <person name="Montgomery R."/>
            <person name="Ziemer C."/>
            <person name="Klaassens E."/>
            <person name="Ocuiv P."/>
            <person name="Morrison M."/>
        </authorList>
    </citation>
    <scope>NUCLEOTIDE SEQUENCE [LARGE SCALE GENOMIC DNA]</scope>
    <source>
        <strain evidence="3 4">8</strain>
    </source>
</reference>
<comment type="caution">
    <text evidence="3">The sequence shown here is derived from an EMBL/GenBank/DDBJ whole genome shotgun (WGS) entry which is preliminary data.</text>
</comment>
<dbReference type="AlphaFoldDB" id="E9SCI7"/>
<feature type="transmembrane region" description="Helical" evidence="1">
    <location>
        <begin position="12"/>
        <end position="31"/>
    </location>
</feature>
<dbReference type="InterPro" id="IPR042150">
    <property type="entry name" value="MmRce1-like"/>
</dbReference>
<feature type="transmembrane region" description="Helical" evidence="1">
    <location>
        <begin position="82"/>
        <end position="104"/>
    </location>
</feature>
<dbReference type="Proteomes" id="UP000004259">
    <property type="component" value="Unassembled WGS sequence"/>
</dbReference>
<organism evidence="3 4">
    <name type="scientific">Ruminococcus albus 8</name>
    <dbReference type="NCBI Taxonomy" id="246199"/>
    <lineage>
        <taxon>Bacteria</taxon>
        <taxon>Bacillati</taxon>
        <taxon>Bacillota</taxon>
        <taxon>Clostridia</taxon>
        <taxon>Eubacteriales</taxon>
        <taxon>Oscillospiraceae</taxon>
        <taxon>Ruminococcus</taxon>
    </lineage>
</organism>
<proteinExistence type="predicted"/>
<keyword evidence="3" id="KW-0645">Protease</keyword>
<keyword evidence="4" id="KW-1185">Reference proteome</keyword>
<dbReference type="InterPro" id="IPR003675">
    <property type="entry name" value="Rce1/LyrA-like_dom"/>
</dbReference>
<dbReference type="GO" id="GO:0006508">
    <property type="term" value="P:proteolysis"/>
    <property type="evidence" value="ECO:0007669"/>
    <property type="project" value="UniProtKB-KW"/>
</dbReference>
<dbReference type="PANTHER" id="PTHR35797">
    <property type="entry name" value="PROTEASE-RELATED"/>
    <property type="match status" value="1"/>
</dbReference>
<accession>E9SCI7</accession>
<dbReference type="PANTHER" id="PTHR35797:SF1">
    <property type="entry name" value="PROTEASE"/>
    <property type="match status" value="1"/>
</dbReference>
<feature type="transmembrane region" description="Helical" evidence="1">
    <location>
        <begin position="166"/>
        <end position="188"/>
    </location>
</feature>
<dbReference type="GO" id="GO:0004175">
    <property type="term" value="F:endopeptidase activity"/>
    <property type="evidence" value="ECO:0007669"/>
    <property type="project" value="UniProtKB-ARBA"/>
</dbReference>